<keyword evidence="4 5" id="KW-0472">Membrane</keyword>
<dbReference type="SUPFAM" id="SSF51306">
    <property type="entry name" value="LexA/Signal peptidase"/>
    <property type="match status" value="1"/>
</dbReference>
<accession>A0A643JVF6</accession>
<evidence type="ECO:0000259" key="6">
    <source>
        <dbReference type="Pfam" id="PF10502"/>
    </source>
</evidence>
<dbReference type="InterPro" id="IPR019533">
    <property type="entry name" value="Peptidase_S26"/>
</dbReference>
<dbReference type="AlphaFoldDB" id="A0A643JVF6"/>
<dbReference type="PANTHER" id="PTHR10806:SF6">
    <property type="entry name" value="SIGNAL PEPTIDASE COMPLEX CATALYTIC SUBUNIT SEC11"/>
    <property type="match status" value="1"/>
</dbReference>
<evidence type="ECO:0000256" key="3">
    <source>
        <dbReference type="ARBA" id="ARBA00022989"/>
    </source>
</evidence>
<dbReference type="Gene3D" id="2.10.109.10">
    <property type="entry name" value="Umud Fragment, subunit A"/>
    <property type="match status" value="1"/>
</dbReference>
<dbReference type="PANTHER" id="PTHR10806">
    <property type="entry name" value="SIGNAL PEPTIDASE COMPLEX CATALYTIC SUBUNIT SEC11"/>
    <property type="match status" value="1"/>
</dbReference>
<dbReference type="EMBL" id="VZUS01000001">
    <property type="protein sequence ID" value="KAB1187949.1"/>
    <property type="molecule type" value="Genomic_DNA"/>
</dbReference>
<proteinExistence type="predicted"/>
<comment type="subcellular location">
    <subcellularLocation>
        <location evidence="1">Membrane</location>
    </subcellularLocation>
</comment>
<organism evidence="7">
    <name type="scientific">Haloferax sp. CBA1149</name>
    <dbReference type="NCBI Taxonomy" id="2650753"/>
    <lineage>
        <taxon>Archaea</taxon>
        <taxon>Methanobacteriati</taxon>
        <taxon>Methanobacteriota</taxon>
        <taxon>Stenosarchaea group</taxon>
        <taxon>Halobacteria</taxon>
        <taxon>Halobacteriales</taxon>
        <taxon>Haloferacaceae</taxon>
        <taxon>Haloferax</taxon>
    </lineage>
</organism>
<protein>
    <submittedName>
        <fullName evidence="7">S26 family signal peptidase</fullName>
    </submittedName>
</protein>
<feature type="transmembrane region" description="Helical" evidence="5">
    <location>
        <begin position="16"/>
        <end position="37"/>
    </location>
</feature>
<dbReference type="GO" id="GO:0006465">
    <property type="term" value="P:signal peptide processing"/>
    <property type="evidence" value="ECO:0007669"/>
    <property type="project" value="InterPro"/>
</dbReference>
<keyword evidence="3 5" id="KW-1133">Transmembrane helix</keyword>
<dbReference type="InterPro" id="IPR036286">
    <property type="entry name" value="LexA/Signal_pep-like_sf"/>
</dbReference>
<keyword evidence="2 5" id="KW-0812">Transmembrane</keyword>
<name>A0A643JVF6_9EURY</name>
<sequence>MSADAPPLSRLVARDALQLVLAVTLVGLVLFAVTGVWPPMVAVESGSMEPHLERGDLVVVTDEDRYAGPSADDHGIVTASASDGYQRVGAEGDVIVYAPPTRDGSPIIHRAVFYVDAGENWYDEANSAYVRGANSCAELRNCPAPHAGYITQGDNNGYYDQASSIAPPVRPEWIKAKAQFHVPYLGTVRLELQDAL</sequence>
<dbReference type="RefSeq" id="WP_151137089.1">
    <property type="nucleotide sequence ID" value="NZ_VZUS01000001.1"/>
</dbReference>
<gene>
    <name evidence="7" type="ORF">Hfx1149_07855</name>
</gene>
<dbReference type="GO" id="GO:0016020">
    <property type="term" value="C:membrane"/>
    <property type="evidence" value="ECO:0007669"/>
    <property type="project" value="UniProtKB-SubCell"/>
</dbReference>
<dbReference type="InterPro" id="IPR001733">
    <property type="entry name" value="Peptidase_S26B"/>
</dbReference>
<dbReference type="Pfam" id="PF10502">
    <property type="entry name" value="Peptidase_S26"/>
    <property type="match status" value="1"/>
</dbReference>
<evidence type="ECO:0000256" key="5">
    <source>
        <dbReference type="SAM" id="Phobius"/>
    </source>
</evidence>
<evidence type="ECO:0000256" key="4">
    <source>
        <dbReference type="ARBA" id="ARBA00023136"/>
    </source>
</evidence>
<dbReference type="CDD" id="cd06530">
    <property type="entry name" value="S26_SPase_I"/>
    <property type="match status" value="1"/>
</dbReference>
<evidence type="ECO:0000313" key="7">
    <source>
        <dbReference type="EMBL" id="KAB1187949.1"/>
    </source>
</evidence>
<reference evidence="7" key="1">
    <citation type="submission" date="2019-09" db="EMBL/GenBank/DDBJ databases">
        <title>Genomic analysis of Haloferax sp. CBA1149.</title>
        <authorList>
            <person name="Roh S.W."/>
        </authorList>
    </citation>
    <scope>NUCLEOTIDE SEQUENCE</scope>
    <source>
        <strain evidence="7">CBA1149</strain>
    </source>
</reference>
<dbReference type="GO" id="GO:0004252">
    <property type="term" value="F:serine-type endopeptidase activity"/>
    <property type="evidence" value="ECO:0007669"/>
    <property type="project" value="InterPro"/>
</dbReference>
<evidence type="ECO:0000256" key="2">
    <source>
        <dbReference type="ARBA" id="ARBA00022692"/>
    </source>
</evidence>
<evidence type="ECO:0000256" key="1">
    <source>
        <dbReference type="ARBA" id="ARBA00004370"/>
    </source>
</evidence>
<comment type="caution">
    <text evidence="7">The sequence shown here is derived from an EMBL/GenBank/DDBJ whole genome shotgun (WGS) entry which is preliminary data.</text>
</comment>
<feature type="domain" description="Peptidase S26" evidence="6">
    <location>
        <begin position="20"/>
        <end position="110"/>
    </location>
</feature>